<keyword evidence="4 5" id="KW-0472">Membrane</keyword>
<dbReference type="EMBL" id="JELX01001549">
    <property type="protein sequence ID" value="KYF58624.1"/>
    <property type="molecule type" value="Genomic_DNA"/>
</dbReference>
<evidence type="ECO:0000313" key="6">
    <source>
        <dbReference type="EMBL" id="KYF58624.1"/>
    </source>
</evidence>
<evidence type="ECO:0000256" key="4">
    <source>
        <dbReference type="ARBA" id="ARBA00023136"/>
    </source>
</evidence>
<dbReference type="InterPro" id="IPR006603">
    <property type="entry name" value="PQ-loop_rpt"/>
</dbReference>
<evidence type="ECO:0008006" key="10">
    <source>
        <dbReference type="Google" id="ProtNLM"/>
    </source>
</evidence>
<name>A0A150TQA7_SORCE</name>
<dbReference type="Pfam" id="PF04193">
    <property type="entry name" value="PQ-loop"/>
    <property type="match status" value="1"/>
</dbReference>
<dbReference type="GO" id="GO:0051119">
    <property type="term" value="F:sugar transmembrane transporter activity"/>
    <property type="evidence" value="ECO:0007669"/>
    <property type="project" value="InterPro"/>
</dbReference>
<proteinExistence type="predicted"/>
<dbReference type="AlphaFoldDB" id="A0A150TQA7"/>
<sequence>MNPEVVTALGLVAAALTTVSFLPQVLRTLRTRDTRSISVGMYAAFVTGVGLWLVYGLLTEDVPIIVANAITFVLSGTVFVLKLRYG</sequence>
<keyword evidence="2 5" id="KW-0812">Transmembrane</keyword>
<feature type="transmembrane region" description="Helical" evidence="5">
    <location>
        <begin position="64"/>
        <end position="83"/>
    </location>
</feature>
<reference evidence="8 9" key="1">
    <citation type="submission" date="2014-02" db="EMBL/GenBank/DDBJ databases">
        <title>The small core and large imbalanced accessory genome model reveals a collaborative survival strategy of Sorangium cellulosum strains in nature.</title>
        <authorList>
            <person name="Han K."/>
            <person name="Peng R."/>
            <person name="Blom J."/>
            <person name="Li Y.-Z."/>
        </authorList>
    </citation>
    <scope>NUCLEOTIDE SEQUENCE [LARGE SCALE GENOMIC DNA]</scope>
    <source>
        <strain evidence="7 8">So0007-03</strain>
        <strain evidence="6 9">So0157-18</strain>
    </source>
</reference>
<protein>
    <recommendedName>
        <fullName evidence="10">MtN3 and saliva related transmembrane protein</fullName>
    </recommendedName>
</protein>
<evidence type="ECO:0000256" key="1">
    <source>
        <dbReference type="ARBA" id="ARBA00004141"/>
    </source>
</evidence>
<dbReference type="Proteomes" id="UP000075502">
    <property type="component" value="Unassembled WGS sequence"/>
</dbReference>
<keyword evidence="3 5" id="KW-1133">Transmembrane helix</keyword>
<dbReference type="Gene3D" id="1.20.1280.290">
    <property type="match status" value="1"/>
</dbReference>
<evidence type="ECO:0000313" key="9">
    <source>
        <dbReference type="Proteomes" id="UP000075604"/>
    </source>
</evidence>
<dbReference type="InterPro" id="IPR047662">
    <property type="entry name" value="SemiSWEET"/>
</dbReference>
<evidence type="ECO:0000256" key="5">
    <source>
        <dbReference type="SAM" id="Phobius"/>
    </source>
</evidence>
<gene>
    <name evidence="6" type="ORF">BE04_22675</name>
    <name evidence="7" type="ORF">BE21_32720</name>
</gene>
<comment type="subcellular location">
    <subcellularLocation>
        <location evidence="1">Membrane</location>
        <topology evidence="1">Multi-pass membrane protein</topology>
    </subcellularLocation>
</comment>
<dbReference type="GO" id="GO:0016020">
    <property type="term" value="C:membrane"/>
    <property type="evidence" value="ECO:0007669"/>
    <property type="project" value="UniProtKB-SubCell"/>
</dbReference>
<evidence type="ECO:0000256" key="3">
    <source>
        <dbReference type="ARBA" id="ARBA00022989"/>
    </source>
</evidence>
<dbReference type="Proteomes" id="UP000075604">
    <property type="component" value="Unassembled WGS sequence"/>
</dbReference>
<accession>A0A150TQA7</accession>
<dbReference type="EMBL" id="JEME01001553">
    <property type="protein sequence ID" value="KYG06806.1"/>
    <property type="molecule type" value="Genomic_DNA"/>
</dbReference>
<evidence type="ECO:0000313" key="8">
    <source>
        <dbReference type="Proteomes" id="UP000075502"/>
    </source>
</evidence>
<dbReference type="NCBIfam" id="NF037968">
    <property type="entry name" value="SemiSWEET_2"/>
    <property type="match status" value="1"/>
</dbReference>
<feature type="transmembrane region" description="Helical" evidence="5">
    <location>
        <begin position="6"/>
        <end position="26"/>
    </location>
</feature>
<evidence type="ECO:0000313" key="7">
    <source>
        <dbReference type="EMBL" id="KYG06806.1"/>
    </source>
</evidence>
<organism evidence="7 8">
    <name type="scientific">Sorangium cellulosum</name>
    <name type="common">Polyangium cellulosum</name>
    <dbReference type="NCBI Taxonomy" id="56"/>
    <lineage>
        <taxon>Bacteria</taxon>
        <taxon>Pseudomonadati</taxon>
        <taxon>Myxococcota</taxon>
        <taxon>Polyangia</taxon>
        <taxon>Polyangiales</taxon>
        <taxon>Polyangiaceae</taxon>
        <taxon>Sorangium</taxon>
    </lineage>
</organism>
<comment type="caution">
    <text evidence="7">The sequence shown here is derived from an EMBL/GenBank/DDBJ whole genome shotgun (WGS) entry which is preliminary data.</text>
</comment>
<evidence type="ECO:0000256" key="2">
    <source>
        <dbReference type="ARBA" id="ARBA00022692"/>
    </source>
</evidence>
<feature type="transmembrane region" description="Helical" evidence="5">
    <location>
        <begin position="38"/>
        <end position="58"/>
    </location>
</feature>